<comment type="caution">
    <text evidence="7">The sequence shown here is derived from an EMBL/GenBank/DDBJ whole genome shotgun (WGS) entry which is preliminary data.</text>
</comment>
<organism evidence="7 8">
    <name type="scientific">Alishewanella tabrizica</name>
    <dbReference type="NCBI Taxonomy" id="671278"/>
    <lineage>
        <taxon>Bacteria</taxon>
        <taxon>Pseudomonadati</taxon>
        <taxon>Pseudomonadota</taxon>
        <taxon>Gammaproteobacteria</taxon>
        <taxon>Alteromonadales</taxon>
        <taxon>Alteromonadaceae</taxon>
        <taxon>Alishewanella</taxon>
    </lineage>
</organism>
<dbReference type="Proteomes" id="UP000634667">
    <property type="component" value="Unassembled WGS sequence"/>
</dbReference>
<keyword evidence="1" id="KW-0645">Protease</keyword>
<keyword evidence="4" id="KW-0862">Zinc</keyword>
<evidence type="ECO:0000259" key="6">
    <source>
        <dbReference type="Pfam" id="PF00413"/>
    </source>
</evidence>
<keyword evidence="5" id="KW-0175">Coiled coil</keyword>
<feature type="coiled-coil region" evidence="5">
    <location>
        <begin position="173"/>
        <end position="214"/>
    </location>
</feature>
<dbReference type="EMBL" id="BMYR01000005">
    <property type="protein sequence ID" value="GGW59134.1"/>
    <property type="molecule type" value="Genomic_DNA"/>
</dbReference>
<feature type="domain" description="Peptidase M10 metallopeptidase" evidence="6">
    <location>
        <begin position="153"/>
        <end position="301"/>
    </location>
</feature>
<reference evidence="8" key="1">
    <citation type="journal article" date="2019" name="Int. J. Syst. Evol. Microbiol.">
        <title>The Global Catalogue of Microorganisms (GCM) 10K type strain sequencing project: providing services to taxonomists for standard genome sequencing and annotation.</title>
        <authorList>
            <consortium name="The Broad Institute Genomics Platform"/>
            <consortium name="The Broad Institute Genome Sequencing Center for Infectious Disease"/>
            <person name="Wu L."/>
            <person name="Ma J."/>
        </authorList>
    </citation>
    <scope>NUCLEOTIDE SEQUENCE [LARGE SCALE GENOMIC DNA]</scope>
    <source>
        <strain evidence="8">KCTC 23723</strain>
    </source>
</reference>
<keyword evidence="8" id="KW-1185">Reference proteome</keyword>
<dbReference type="SUPFAM" id="SSF55486">
    <property type="entry name" value="Metalloproteases ('zincins'), catalytic domain"/>
    <property type="match status" value="1"/>
</dbReference>
<proteinExistence type="predicted"/>
<dbReference type="InterPro" id="IPR001818">
    <property type="entry name" value="Pept_M10_metallopeptidase"/>
</dbReference>
<evidence type="ECO:0000256" key="3">
    <source>
        <dbReference type="ARBA" id="ARBA00022801"/>
    </source>
</evidence>
<protein>
    <recommendedName>
        <fullName evidence="6">Peptidase M10 metallopeptidase domain-containing protein</fullName>
    </recommendedName>
</protein>
<evidence type="ECO:0000256" key="2">
    <source>
        <dbReference type="ARBA" id="ARBA00022723"/>
    </source>
</evidence>
<evidence type="ECO:0000256" key="1">
    <source>
        <dbReference type="ARBA" id="ARBA00022670"/>
    </source>
</evidence>
<keyword evidence="3" id="KW-0378">Hydrolase</keyword>
<dbReference type="InterPro" id="IPR024079">
    <property type="entry name" value="MetalloPept_cat_dom_sf"/>
</dbReference>
<accession>A0ABQ2WK92</accession>
<evidence type="ECO:0000256" key="5">
    <source>
        <dbReference type="SAM" id="Coils"/>
    </source>
</evidence>
<name>A0ABQ2WK92_9ALTE</name>
<sequence>MIVRLLSIAALLLVSYQLLSLSFVAKRPVAYVLKESAEQRMQQQLCQTPVLWRIGQLDSAFALTAEQAEQAAANAAAQWNKAIGIDVFRYDSVNGFPINFRYDERQQRVLQQALLLRNIQRYDTNIERRADALAQQSELLQQRQHEFNQQSQQFTADIANFQQQASRAKLQNVSELEQKQRQLAQRQQQLQQQAEQLNAQQMQLEREYLYLNDTLNDRNALLQNQSAPIAAEVGLMEITNGKRSMTIFAFTTLAALQLTIAHEFGHAMGLGHTDNSAALMHYSLNPRQTGLTDADIIALKQQCGF</sequence>
<gene>
    <name evidence="7" type="ORF">GCM10008111_14030</name>
</gene>
<keyword evidence="2" id="KW-0479">Metal-binding</keyword>
<evidence type="ECO:0000313" key="7">
    <source>
        <dbReference type="EMBL" id="GGW59134.1"/>
    </source>
</evidence>
<dbReference type="RefSeq" id="WP_189481925.1">
    <property type="nucleotide sequence ID" value="NZ_BMYR01000005.1"/>
</dbReference>
<dbReference type="Gene3D" id="3.40.390.10">
    <property type="entry name" value="Collagenase (Catalytic Domain)"/>
    <property type="match status" value="1"/>
</dbReference>
<evidence type="ECO:0000256" key="4">
    <source>
        <dbReference type="ARBA" id="ARBA00022833"/>
    </source>
</evidence>
<dbReference type="Pfam" id="PF00413">
    <property type="entry name" value="Peptidase_M10"/>
    <property type="match status" value="1"/>
</dbReference>
<evidence type="ECO:0000313" key="8">
    <source>
        <dbReference type="Proteomes" id="UP000634667"/>
    </source>
</evidence>